<evidence type="ECO:0008006" key="2">
    <source>
        <dbReference type="Google" id="ProtNLM"/>
    </source>
</evidence>
<organism evidence="1">
    <name type="scientific">marine metagenome</name>
    <dbReference type="NCBI Taxonomy" id="408172"/>
    <lineage>
        <taxon>unclassified sequences</taxon>
        <taxon>metagenomes</taxon>
        <taxon>ecological metagenomes</taxon>
    </lineage>
</organism>
<accession>A0A381WDK1</accession>
<protein>
    <recommendedName>
        <fullName evidence="2">Prepilin-type N-terminal cleavage/methylation domain-containing protein</fullName>
    </recommendedName>
</protein>
<dbReference type="PANTHER" id="PTHR30093">
    <property type="entry name" value="GENERAL SECRETION PATHWAY PROTEIN G"/>
    <property type="match status" value="1"/>
</dbReference>
<dbReference type="InterPro" id="IPR012902">
    <property type="entry name" value="N_methyl_site"/>
</dbReference>
<gene>
    <name evidence="1" type="ORF">METZ01_LOCUS103453</name>
</gene>
<dbReference type="EMBL" id="UINC01011467">
    <property type="protein sequence ID" value="SVA50599.1"/>
    <property type="molecule type" value="Genomic_DNA"/>
</dbReference>
<dbReference type="SUPFAM" id="SSF54523">
    <property type="entry name" value="Pili subunits"/>
    <property type="match status" value="1"/>
</dbReference>
<dbReference type="PANTHER" id="PTHR30093:SF2">
    <property type="entry name" value="TYPE II SECRETION SYSTEM PROTEIN H"/>
    <property type="match status" value="1"/>
</dbReference>
<dbReference type="Pfam" id="PF07963">
    <property type="entry name" value="N_methyl"/>
    <property type="match status" value="1"/>
</dbReference>
<dbReference type="NCBIfam" id="TIGR02532">
    <property type="entry name" value="IV_pilin_GFxxxE"/>
    <property type="match status" value="1"/>
</dbReference>
<evidence type="ECO:0000313" key="1">
    <source>
        <dbReference type="EMBL" id="SVA50599.1"/>
    </source>
</evidence>
<dbReference type="InterPro" id="IPR045584">
    <property type="entry name" value="Pilin-like"/>
</dbReference>
<feature type="non-terminal residue" evidence="1">
    <location>
        <position position="48"/>
    </location>
</feature>
<dbReference type="AlphaFoldDB" id="A0A381WDK1"/>
<dbReference type="PROSITE" id="PS00409">
    <property type="entry name" value="PROKAR_NTER_METHYL"/>
    <property type="match status" value="1"/>
</dbReference>
<proteinExistence type="predicted"/>
<reference evidence="1" key="1">
    <citation type="submission" date="2018-05" db="EMBL/GenBank/DDBJ databases">
        <authorList>
            <person name="Lanie J.A."/>
            <person name="Ng W.-L."/>
            <person name="Kazmierczak K.M."/>
            <person name="Andrzejewski T.M."/>
            <person name="Davidsen T.M."/>
            <person name="Wayne K.J."/>
            <person name="Tettelin H."/>
            <person name="Glass J.I."/>
            <person name="Rusch D."/>
            <person name="Podicherti R."/>
            <person name="Tsui H.-C.T."/>
            <person name="Winkler M.E."/>
        </authorList>
    </citation>
    <scope>NUCLEOTIDE SEQUENCE</scope>
</reference>
<dbReference type="Gene3D" id="3.30.700.10">
    <property type="entry name" value="Glycoprotein, Type 4 Pilin"/>
    <property type="match status" value="1"/>
</dbReference>
<sequence length="48" mass="5077">MKQRLTGFTLIELLVVIAIIAILAALLLPALAKAKEQASSAACQSNLR</sequence>
<name>A0A381WDK1_9ZZZZ</name>